<gene>
    <name evidence="1" type="primary">txxe 296</name>
    <name evidence="1" type="ORF">TXXE_03960</name>
</gene>
<evidence type="ECO:0000313" key="2">
    <source>
        <dbReference type="Proteomes" id="UP000681526"/>
    </source>
</evidence>
<dbReference type="EMBL" id="CAJRAY010000018">
    <property type="protein sequence ID" value="CAG5080172.1"/>
    <property type="molecule type" value="Genomic_DNA"/>
</dbReference>
<organism evidence="1 2">
    <name type="scientific">Thermobacillus xylanilyticus</name>
    <dbReference type="NCBI Taxonomy" id="76633"/>
    <lineage>
        <taxon>Bacteria</taxon>
        <taxon>Bacillati</taxon>
        <taxon>Bacillota</taxon>
        <taxon>Bacilli</taxon>
        <taxon>Bacillales</taxon>
        <taxon>Paenibacillaceae</taxon>
        <taxon>Thermobacillus</taxon>
    </lineage>
</organism>
<accession>A0ABN7RLV3</accession>
<name>A0ABN7RLV3_THEXY</name>
<reference evidence="1 2" key="1">
    <citation type="submission" date="2021-04" db="EMBL/GenBank/DDBJ databases">
        <authorList>
            <person name="Rakotoarivonina H."/>
        </authorList>
    </citation>
    <scope>NUCLEOTIDE SEQUENCE [LARGE SCALE GENOMIC DNA]</scope>
    <source>
        <strain evidence="1 2">XE</strain>
    </source>
</reference>
<sequence>MDPECHSIPCESS</sequence>
<keyword evidence="2" id="KW-1185">Reference proteome</keyword>
<proteinExistence type="predicted"/>
<dbReference type="Proteomes" id="UP000681526">
    <property type="component" value="Unassembled WGS sequence"/>
</dbReference>
<comment type="caution">
    <text evidence="1">The sequence shown here is derived from an EMBL/GenBank/DDBJ whole genome shotgun (WGS) entry which is preliminary data.</text>
</comment>
<protein>
    <submittedName>
        <fullName evidence="1">Uncharacterized protein</fullName>
    </submittedName>
</protein>
<evidence type="ECO:0000313" key="1">
    <source>
        <dbReference type="EMBL" id="CAG5080172.1"/>
    </source>
</evidence>